<evidence type="ECO:0000313" key="1">
    <source>
        <dbReference type="EMBL" id="UFP95124.1"/>
    </source>
</evidence>
<dbReference type="RefSeq" id="WP_230842303.1">
    <property type="nucleotide sequence ID" value="NZ_CP063845.1"/>
</dbReference>
<dbReference type="EMBL" id="CP063845">
    <property type="protein sequence ID" value="UFP95124.1"/>
    <property type="molecule type" value="Genomic_DNA"/>
</dbReference>
<gene>
    <name evidence="1" type="ORF">ISF26_02400</name>
</gene>
<organism evidence="1 2">
    <name type="scientific">Gloeobacter morelensis MG652769</name>
    <dbReference type="NCBI Taxonomy" id="2781736"/>
    <lineage>
        <taxon>Bacteria</taxon>
        <taxon>Bacillati</taxon>
        <taxon>Cyanobacteriota</taxon>
        <taxon>Cyanophyceae</taxon>
        <taxon>Gloeobacterales</taxon>
        <taxon>Gloeobacteraceae</taxon>
        <taxon>Gloeobacter</taxon>
        <taxon>Gloeobacter morelensis</taxon>
    </lineage>
</organism>
<protein>
    <submittedName>
        <fullName evidence="1">Uncharacterized protein</fullName>
    </submittedName>
</protein>
<dbReference type="Proteomes" id="UP001054846">
    <property type="component" value="Chromosome"/>
</dbReference>
<evidence type="ECO:0000313" key="2">
    <source>
        <dbReference type="Proteomes" id="UP001054846"/>
    </source>
</evidence>
<name>A0ABY3PNC8_9CYAN</name>
<accession>A0ABY3PNC8</accession>
<proteinExistence type="predicted"/>
<keyword evidence="2" id="KW-1185">Reference proteome</keyword>
<reference evidence="1 2" key="1">
    <citation type="journal article" date="2021" name="Genome Biol. Evol.">
        <title>Complete Genome Sequencing of a Novel Gloeobacter Species from a Waterfall Cave in Mexico.</title>
        <authorList>
            <person name="Saw J.H."/>
            <person name="Cardona T."/>
            <person name="Montejano G."/>
        </authorList>
    </citation>
    <scope>NUCLEOTIDE SEQUENCE [LARGE SCALE GENOMIC DNA]</scope>
    <source>
        <strain evidence="1">MG652769</strain>
    </source>
</reference>
<sequence>MQQPIKTPEMLELAAEKMFLDVTEPLDSFISLKLLQVVRSLIRISYTMGHQDATRLGANGAPCAVCPHKGEG</sequence>